<evidence type="ECO:0000256" key="6">
    <source>
        <dbReference type="RuleBase" id="RU003788"/>
    </source>
</evidence>
<dbReference type="EMBL" id="CP017613">
    <property type="protein sequence ID" value="ATW33871.1"/>
    <property type="molecule type" value="Genomic_DNA"/>
</dbReference>
<dbReference type="InterPro" id="IPR002196">
    <property type="entry name" value="Glyco_hydro_24"/>
</dbReference>
<dbReference type="HAMAP" id="MF_04136">
    <property type="entry name" value="SAR_ENDOLYSIN"/>
    <property type="match status" value="1"/>
</dbReference>
<evidence type="ECO:0000256" key="3">
    <source>
        <dbReference type="ARBA" id="ARBA00022638"/>
    </source>
</evidence>
<reference evidence="8" key="2">
    <citation type="submission" date="2017-11" db="EMBL/GenBank/DDBJ databases">
        <title>PacBio sequencing of new strain of the secondary endosymbiont Candidatus Hamiltonella defensa.</title>
        <authorList>
            <person name="Strand M.R."/>
            <person name="Oliver K."/>
        </authorList>
    </citation>
    <scope>NUCLEOTIDE SEQUENCE [LARGE SCALE GENOMIC DNA]</scope>
    <source>
        <strain evidence="8">ZA17</strain>
    </source>
</reference>
<evidence type="ECO:0000256" key="1">
    <source>
        <dbReference type="ARBA" id="ARBA00000632"/>
    </source>
</evidence>
<dbReference type="InterPro" id="IPR043688">
    <property type="entry name" value="SAR_endolysin-like"/>
</dbReference>
<sequence length="155" mass="17143">MMIPKKILMAIGGSAVLLASTMVTYFEGLRHKPYKDRGDVLTVCYGHTGKAIIPGKHYTDEECQALLDSDLKASMAVVETHVTVPLTEMQKAALASFVYNVGSGAFVRSTLLHKLNAGDRQGACDELRRWKYDEGKVSKGLINRRVVERELCLLD</sequence>
<dbReference type="GO" id="GO:0009253">
    <property type="term" value="P:peptidoglycan catabolic process"/>
    <property type="evidence" value="ECO:0007669"/>
    <property type="project" value="InterPro"/>
</dbReference>
<protein>
    <recommendedName>
        <fullName evidence="6">Lysozyme</fullName>
        <ecNumber evidence="6">3.2.1.17</ecNumber>
    </recommendedName>
</protein>
<name>A0A2D3TED0_9ENTR</name>
<dbReference type="GO" id="GO:0003796">
    <property type="term" value="F:lysozyme activity"/>
    <property type="evidence" value="ECO:0007669"/>
    <property type="project" value="UniProtKB-EC"/>
</dbReference>
<dbReference type="SUPFAM" id="SSF53955">
    <property type="entry name" value="Lysozyme-like"/>
    <property type="match status" value="1"/>
</dbReference>
<dbReference type="GO" id="GO:0031640">
    <property type="term" value="P:killing of cells of another organism"/>
    <property type="evidence" value="ECO:0007669"/>
    <property type="project" value="UniProtKB-KW"/>
</dbReference>
<dbReference type="PANTHER" id="PTHR38107:SF3">
    <property type="entry name" value="LYSOZYME RRRD-RELATED"/>
    <property type="match status" value="1"/>
</dbReference>
<gene>
    <name evidence="7" type="ORF">BJP43_05885</name>
</gene>
<dbReference type="InterPro" id="IPR023347">
    <property type="entry name" value="Lysozyme_dom_sf"/>
</dbReference>
<dbReference type="Gene3D" id="1.10.530.40">
    <property type="match status" value="1"/>
</dbReference>
<keyword evidence="4 6" id="KW-0378">Hydrolase</keyword>
<dbReference type="CDD" id="cd16900">
    <property type="entry name" value="endolysin_R21-like"/>
    <property type="match status" value="1"/>
</dbReference>
<evidence type="ECO:0000256" key="2">
    <source>
        <dbReference type="ARBA" id="ARBA00022529"/>
    </source>
</evidence>
<dbReference type="Proteomes" id="UP000229055">
    <property type="component" value="Chromosome"/>
</dbReference>
<evidence type="ECO:0000313" key="8">
    <source>
        <dbReference type="Proteomes" id="UP000229055"/>
    </source>
</evidence>
<keyword evidence="3 6" id="KW-0081">Bacteriolytic enzyme</keyword>
<accession>A0A2D3TED0</accession>
<evidence type="ECO:0000256" key="5">
    <source>
        <dbReference type="ARBA" id="ARBA00023295"/>
    </source>
</evidence>
<keyword evidence="5 6" id="KW-0326">Glycosidase</keyword>
<dbReference type="GO" id="GO:0016998">
    <property type="term" value="P:cell wall macromolecule catabolic process"/>
    <property type="evidence" value="ECO:0007669"/>
    <property type="project" value="InterPro"/>
</dbReference>
<dbReference type="AlphaFoldDB" id="A0A2D3TED0"/>
<dbReference type="HAMAP" id="MF_04110">
    <property type="entry name" value="ENDOLYSIN_T4"/>
    <property type="match status" value="1"/>
</dbReference>
<dbReference type="EC" id="3.2.1.17" evidence="6"/>
<reference evidence="8" key="1">
    <citation type="submission" date="2016-10" db="EMBL/GenBank/DDBJ databases">
        <authorList>
            <person name="Chevignon G."/>
        </authorList>
    </citation>
    <scope>NUCLEOTIDE SEQUENCE [LARGE SCALE GENOMIC DNA]</scope>
    <source>
        <strain evidence="8">ZA17</strain>
    </source>
</reference>
<dbReference type="InterPro" id="IPR034690">
    <property type="entry name" value="Endolysin_T4_type"/>
</dbReference>
<dbReference type="PANTHER" id="PTHR38107">
    <property type="match status" value="1"/>
</dbReference>
<proteinExistence type="inferred from homology"/>
<dbReference type="InterPro" id="IPR051018">
    <property type="entry name" value="Bacteriophage_GH24"/>
</dbReference>
<dbReference type="GO" id="GO:0042742">
    <property type="term" value="P:defense response to bacterium"/>
    <property type="evidence" value="ECO:0007669"/>
    <property type="project" value="UniProtKB-KW"/>
</dbReference>
<comment type="catalytic activity">
    <reaction evidence="1 6">
        <text>Hydrolysis of (1-&gt;4)-beta-linkages between N-acetylmuramic acid and N-acetyl-D-glucosamine residues in a peptidoglycan and between N-acetyl-D-glucosamine residues in chitodextrins.</text>
        <dbReference type="EC" id="3.2.1.17"/>
    </reaction>
</comment>
<keyword evidence="2 6" id="KW-0929">Antimicrobial</keyword>
<dbReference type="Pfam" id="PF00959">
    <property type="entry name" value="Phage_lysozyme"/>
    <property type="match status" value="1"/>
</dbReference>
<evidence type="ECO:0000313" key="7">
    <source>
        <dbReference type="EMBL" id="ATW33871.1"/>
    </source>
</evidence>
<comment type="similarity">
    <text evidence="6">Belongs to the glycosyl hydrolase 24 family.</text>
</comment>
<organism evidence="7 8">
    <name type="scientific">Candidatus Williamhamiltonella defendens</name>
    <dbReference type="NCBI Taxonomy" id="138072"/>
    <lineage>
        <taxon>Bacteria</taxon>
        <taxon>Pseudomonadati</taxon>
        <taxon>Pseudomonadota</taxon>
        <taxon>Gammaproteobacteria</taxon>
        <taxon>Enterobacterales</taxon>
        <taxon>Enterobacteriaceae</taxon>
        <taxon>aphid secondary symbionts</taxon>
        <taxon>Candidatus Williamhamiltonella</taxon>
    </lineage>
</organism>
<evidence type="ECO:0000256" key="4">
    <source>
        <dbReference type="ARBA" id="ARBA00022801"/>
    </source>
</evidence>
<dbReference type="InterPro" id="IPR023346">
    <property type="entry name" value="Lysozyme-like_dom_sf"/>
</dbReference>